<keyword evidence="1" id="KW-0326">Glycosidase</keyword>
<dbReference type="Pfam" id="PF02065">
    <property type="entry name" value="Melibiase"/>
    <property type="match status" value="1"/>
</dbReference>
<evidence type="ECO:0000313" key="1">
    <source>
        <dbReference type="EMBL" id="GAL02113.1"/>
    </source>
</evidence>
<name>A0A090QIP3_9GAMM</name>
<comment type="caution">
    <text evidence="1">The sequence shown here is derived from an EMBL/GenBank/DDBJ whole genome shotgun (WGS) entry which is preliminary data.</text>
</comment>
<proteinExistence type="predicted"/>
<reference evidence="1 2" key="1">
    <citation type="journal article" date="2014" name="Genome Announc.">
        <title>Draft Genome Sequences of Two Vibrionaceae Species, Vibrio ponticus C121 and Photobacterium aphoticum C119, Isolated as Coral Reef Microbiota.</title>
        <authorList>
            <person name="Al-saari N."/>
            <person name="Meirelles P.M."/>
            <person name="Mino S."/>
            <person name="Suda W."/>
            <person name="Oshima K."/>
            <person name="Hattori M."/>
            <person name="Ohkuma M."/>
            <person name="Thompson F.L."/>
            <person name="Gomez-Gil B."/>
            <person name="Sawabe T."/>
            <person name="Sawabe T."/>
        </authorList>
    </citation>
    <scope>NUCLEOTIDE SEQUENCE [LARGE SCALE GENOMIC DNA]</scope>
    <source>
        <strain evidence="1 2">JCM 19237</strain>
    </source>
</reference>
<sequence>MSYFFPPEVMGAHIGPAECHSTNRKHHINMRGVTALQGHMGVELDPVKESDEEKQAFAKYITLHKAHRDLIHSGRSFRLDAADERQFIYGVENHDEMLISVCQLAMPSHALPAPVRISCVEPDATYAVRILEMPQTSFQLMKQRPAWLDKTILLTGDNLREIGLTLPILDPESALILHLKKQ</sequence>
<accession>A0A090QIP3</accession>
<dbReference type="AlphaFoldDB" id="A0A090QIP3"/>
<dbReference type="Proteomes" id="UP000029227">
    <property type="component" value="Unassembled WGS sequence"/>
</dbReference>
<dbReference type="InterPro" id="IPR013785">
    <property type="entry name" value="Aldolase_TIM"/>
</dbReference>
<dbReference type="EMBL" id="BBMN01000001">
    <property type="protein sequence ID" value="GAL02113.1"/>
    <property type="molecule type" value="Genomic_DNA"/>
</dbReference>
<keyword evidence="1" id="KW-0378">Hydrolase</keyword>
<organism evidence="1 2">
    <name type="scientific">Photobacterium aphoticum</name>
    <dbReference type="NCBI Taxonomy" id="754436"/>
    <lineage>
        <taxon>Bacteria</taxon>
        <taxon>Pseudomonadati</taxon>
        <taxon>Pseudomonadota</taxon>
        <taxon>Gammaproteobacteria</taxon>
        <taxon>Vibrionales</taxon>
        <taxon>Vibrionaceae</taxon>
        <taxon>Photobacterium</taxon>
    </lineage>
</organism>
<dbReference type="Gene3D" id="3.20.20.70">
    <property type="entry name" value="Aldolase class I"/>
    <property type="match status" value="1"/>
</dbReference>
<dbReference type="GO" id="GO:0004557">
    <property type="term" value="F:alpha-galactosidase activity"/>
    <property type="evidence" value="ECO:0007669"/>
    <property type="project" value="UniProtKB-EC"/>
</dbReference>
<dbReference type="eggNOG" id="COG3345">
    <property type="taxonomic scope" value="Bacteria"/>
</dbReference>
<dbReference type="STRING" id="754436.JCM19237_5006"/>
<dbReference type="InterPro" id="IPR017853">
    <property type="entry name" value="GH"/>
</dbReference>
<protein>
    <submittedName>
        <fullName evidence="1">Alpha-galactosidase</fullName>
        <ecNumber evidence="1">3.2.1.22</ecNumber>
    </submittedName>
</protein>
<gene>
    <name evidence="1" type="ORF">JCM19237_5006</name>
</gene>
<evidence type="ECO:0000313" key="2">
    <source>
        <dbReference type="Proteomes" id="UP000029227"/>
    </source>
</evidence>
<dbReference type="EC" id="3.2.1.22" evidence="1"/>
<dbReference type="SUPFAM" id="SSF51445">
    <property type="entry name" value="(Trans)glycosidases"/>
    <property type="match status" value="1"/>
</dbReference>